<dbReference type="Gene3D" id="1.10.1740.10">
    <property type="match status" value="1"/>
</dbReference>
<evidence type="ECO:0000313" key="2">
    <source>
        <dbReference type="Proteomes" id="UP000000787"/>
    </source>
</evidence>
<dbReference type="Proteomes" id="UP000000787">
    <property type="component" value="Chromosome"/>
</dbReference>
<dbReference type="BioCyc" id="HAUR316274:GHYA-529-MONOMER"/>
<dbReference type="KEGG" id="hau:Haur_0521"/>
<keyword evidence="2" id="KW-1185">Reference proteome</keyword>
<gene>
    <name evidence="1" type="ordered locus">Haur_0521</name>
</gene>
<dbReference type="HOGENOM" id="CLU_996668_0_0_0"/>
<evidence type="ECO:0000313" key="1">
    <source>
        <dbReference type="EMBL" id="ABX03170.1"/>
    </source>
</evidence>
<dbReference type="AlphaFoldDB" id="A9AV92"/>
<proteinExistence type="predicted"/>
<reference evidence="1 2" key="1">
    <citation type="journal article" date="2011" name="Stand. Genomic Sci.">
        <title>Complete genome sequence of the filamentous gliding predatory bacterium Herpetosiphon aurantiacus type strain (114-95(T)).</title>
        <authorList>
            <person name="Kiss H."/>
            <person name="Nett M."/>
            <person name="Domin N."/>
            <person name="Martin K."/>
            <person name="Maresca J.A."/>
            <person name="Copeland A."/>
            <person name="Lapidus A."/>
            <person name="Lucas S."/>
            <person name="Berry K.W."/>
            <person name="Glavina Del Rio T."/>
            <person name="Dalin E."/>
            <person name="Tice H."/>
            <person name="Pitluck S."/>
            <person name="Richardson P."/>
            <person name="Bruce D."/>
            <person name="Goodwin L."/>
            <person name="Han C."/>
            <person name="Detter J.C."/>
            <person name="Schmutz J."/>
            <person name="Brettin T."/>
            <person name="Land M."/>
            <person name="Hauser L."/>
            <person name="Kyrpides N.C."/>
            <person name="Ivanova N."/>
            <person name="Goker M."/>
            <person name="Woyke T."/>
            <person name="Klenk H.P."/>
            <person name="Bryant D.A."/>
        </authorList>
    </citation>
    <scope>NUCLEOTIDE SEQUENCE [LARGE SCALE GENOMIC DNA]</scope>
    <source>
        <strain evidence="2">ATCC 23779 / DSM 785 / 114-95</strain>
    </source>
</reference>
<protein>
    <recommendedName>
        <fullName evidence="3">RNA polymerase, sigma-24 subunit, ECF subfamily</fullName>
    </recommendedName>
</protein>
<dbReference type="InParanoid" id="A9AV92"/>
<dbReference type="STRING" id="316274.Haur_0521"/>
<sequence>MNSHTQYLTLVATVATTQAWNLTPEQHQHIATLLAHYSQHATNAPLTDITINLWHDYATVQAALDPLHPEHEAVCHQVYQYILHCLKQRHVLGVDDLYLDDRSPDVCAYADVIQKLGQFRFEARLSTYIYQITRRAVLQWRRATNALKRGGMGFNQQPNDATSRSIQQIVYLSQSHLEQDSLVAPDPSVDDLVVLRQLKREVLKVVVTMDDDPLYAVAQRLWNELLFEQTNISALAQAEGLTVNELFNLRARLGRRCRGVVESWREGFGE</sequence>
<evidence type="ECO:0008006" key="3">
    <source>
        <dbReference type="Google" id="ProtNLM"/>
    </source>
</evidence>
<dbReference type="EMBL" id="CP000875">
    <property type="protein sequence ID" value="ABX03170.1"/>
    <property type="molecule type" value="Genomic_DNA"/>
</dbReference>
<accession>A9AV92</accession>
<dbReference type="eggNOG" id="COG1595">
    <property type="taxonomic scope" value="Bacteria"/>
</dbReference>
<name>A9AV92_HERA2</name>
<organism evidence="1 2">
    <name type="scientific">Herpetosiphon aurantiacus (strain ATCC 23779 / DSM 785 / 114-95)</name>
    <dbReference type="NCBI Taxonomy" id="316274"/>
    <lineage>
        <taxon>Bacteria</taxon>
        <taxon>Bacillati</taxon>
        <taxon>Chloroflexota</taxon>
        <taxon>Chloroflexia</taxon>
        <taxon>Herpetosiphonales</taxon>
        <taxon>Herpetosiphonaceae</taxon>
        <taxon>Herpetosiphon</taxon>
    </lineage>
</organism>